<dbReference type="Gene3D" id="3.40.190.10">
    <property type="entry name" value="Periplasmic binding protein-like II"/>
    <property type="match status" value="2"/>
</dbReference>
<gene>
    <name evidence="2" type="ORF">ACFOEN_13280</name>
</gene>
<evidence type="ECO:0000313" key="3">
    <source>
        <dbReference type="Proteomes" id="UP001595556"/>
    </source>
</evidence>
<reference evidence="3" key="1">
    <citation type="journal article" date="2019" name="Int. J. Syst. Evol. Microbiol.">
        <title>The Global Catalogue of Microorganisms (GCM) 10K type strain sequencing project: providing services to taxonomists for standard genome sequencing and annotation.</title>
        <authorList>
            <consortium name="The Broad Institute Genomics Platform"/>
            <consortium name="The Broad Institute Genome Sequencing Center for Infectious Disease"/>
            <person name="Wu L."/>
            <person name="Ma J."/>
        </authorList>
    </citation>
    <scope>NUCLEOTIDE SEQUENCE [LARGE SCALE GENOMIC DNA]</scope>
    <source>
        <strain evidence="3">KCTC 52168</strain>
    </source>
</reference>
<dbReference type="SUPFAM" id="SSF53850">
    <property type="entry name" value="Periplasmic binding protein-like II"/>
    <property type="match status" value="1"/>
</dbReference>
<keyword evidence="3" id="KW-1185">Reference proteome</keyword>
<keyword evidence="1" id="KW-0732">Signal</keyword>
<dbReference type="RefSeq" id="WP_377304693.1">
    <property type="nucleotide sequence ID" value="NZ_CP180191.1"/>
</dbReference>
<feature type="chain" id="PRO_5047066910" evidence="1">
    <location>
        <begin position="27"/>
        <end position="269"/>
    </location>
</feature>
<proteinExistence type="predicted"/>
<organism evidence="2 3">
    <name type="scientific">Piscinibacterium candidicorallinum</name>
    <dbReference type="NCBI Taxonomy" id="1793872"/>
    <lineage>
        <taxon>Bacteria</taxon>
        <taxon>Pseudomonadati</taxon>
        <taxon>Pseudomonadota</taxon>
        <taxon>Betaproteobacteria</taxon>
        <taxon>Burkholderiales</taxon>
        <taxon>Piscinibacterium</taxon>
    </lineage>
</organism>
<feature type="signal peptide" evidence="1">
    <location>
        <begin position="1"/>
        <end position="26"/>
    </location>
</feature>
<dbReference type="PANTHER" id="PTHR30024">
    <property type="entry name" value="ALIPHATIC SULFONATES-BINDING PROTEIN-RELATED"/>
    <property type="match status" value="1"/>
</dbReference>
<protein>
    <submittedName>
        <fullName evidence="2">Phosphate/phosphite/phosphonate ABC transporter substrate-binding protein</fullName>
    </submittedName>
</protein>
<dbReference type="Pfam" id="PF12974">
    <property type="entry name" value="Phosphonate-bd"/>
    <property type="match status" value="1"/>
</dbReference>
<dbReference type="Proteomes" id="UP001595556">
    <property type="component" value="Unassembled WGS sequence"/>
</dbReference>
<dbReference type="PANTHER" id="PTHR30024:SF17">
    <property type="entry name" value="SOLUTE-BINDING PROTEIN FAMILY 3_N-TERMINAL DOMAIN-CONTAINING PROTEIN"/>
    <property type="match status" value="1"/>
</dbReference>
<name>A0ABV7H7D5_9BURK</name>
<sequence length="269" mass="28497">MAASLLARTAVLGAFLFAALVGAAQAQQRTTMAIVYTVGDTAGLVGVAENFAPVTDALSRRLGSPVNVSTVSPTNAKGVIESGKVDLLLLLTSDAWRAQNEHGWRIVALSSDTSGNIVQMAARKGVNIKSPSDLKGLRVATSGTFNLDVTSNVLKSRGVVRQVRELRDAKDADALPYFIQNGFTDVVATRDENTIKALAAAGAQVFFKTDVIPVYAVIASPSLSLERLEAVRNALTGTRLPSEFTAKTRIRAFQPLNADHSVALALFDD</sequence>
<evidence type="ECO:0000313" key="2">
    <source>
        <dbReference type="EMBL" id="MFC3148598.1"/>
    </source>
</evidence>
<comment type="caution">
    <text evidence="2">The sequence shown here is derived from an EMBL/GenBank/DDBJ whole genome shotgun (WGS) entry which is preliminary data.</text>
</comment>
<accession>A0ABV7H7D5</accession>
<evidence type="ECO:0000256" key="1">
    <source>
        <dbReference type="SAM" id="SignalP"/>
    </source>
</evidence>
<dbReference type="EMBL" id="JBHRTI010000007">
    <property type="protein sequence ID" value="MFC3148598.1"/>
    <property type="molecule type" value="Genomic_DNA"/>
</dbReference>